<dbReference type="AlphaFoldDB" id="A0A1U7DLH2"/>
<reference evidence="4 5" key="1">
    <citation type="submission" date="2017-01" db="EMBL/GenBank/DDBJ databases">
        <title>Genomic analysis of Xuhuaishuia manganoxidans DY6-4.</title>
        <authorList>
            <person name="Wang X."/>
        </authorList>
    </citation>
    <scope>NUCLEOTIDE SEQUENCE [LARGE SCALE GENOMIC DNA]</scope>
    <source>
        <strain evidence="4 5">DY6-4</strain>
    </source>
</reference>
<gene>
    <name evidence="4" type="ORF">BV394_14790</name>
</gene>
<dbReference type="STRING" id="1267768.BV394_14790"/>
<name>A0A1U7DLH2_9RHOB</name>
<dbReference type="SUPFAM" id="SSF46785">
    <property type="entry name" value="Winged helix' DNA-binding domain"/>
    <property type="match status" value="1"/>
</dbReference>
<dbReference type="InterPro" id="IPR000835">
    <property type="entry name" value="HTH_MarR-typ"/>
</dbReference>
<accession>A0A2M9DHX1</accession>
<evidence type="ECO:0000256" key="1">
    <source>
        <dbReference type="ARBA" id="ARBA00023015"/>
    </source>
</evidence>
<evidence type="ECO:0000313" key="4">
    <source>
        <dbReference type="EMBL" id="APX90822.1"/>
    </source>
</evidence>
<proteinExistence type="predicted"/>
<dbReference type="PRINTS" id="PR00598">
    <property type="entry name" value="HTHMARR"/>
</dbReference>
<accession>A0A1U7DLH2</accession>
<dbReference type="PANTHER" id="PTHR42756:SF1">
    <property type="entry name" value="TRANSCRIPTIONAL REPRESSOR OF EMRAB OPERON"/>
    <property type="match status" value="1"/>
</dbReference>
<dbReference type="GO" id="GO:0003700">
    <property type="term" value="F:DNA-binding transcription factor activity"/>
    <property type="evidence" value="ECO:0007669"/>
    <property type="project" value="InterPro"/>
</dbReference>
<dbReference type="EMBL" id="CP019124">
    <property type="protein sequence ID" value="APX90822.1"/>
    <property type="molecule type" value="Genomic_DNA"/>
</dbReference>
<evidence type="ECO:0000313" key="5">
    <source>
        <dbReference type="Proteomes" id="UP000187266"/>
    </source>
</evidence>
<evidence type="ECO:0000256" key="2">
    <source>
        <dbReference type="ARBA" id="ARBA00023125"/>
    </source>
</evidence>
<dbReference type="OrthoDB" id="511972at2"/>
<dbReference type="SMART" id="SM00347">
    <property type="entry name" value="HTH_MARR"/>
    <property type="match status" value="1"/>
</dbReference>
<keyword evidence="1" id="KW-0805">Transcription regulation</keyword>
<keyword evidence="2" id="KW-0238">DNA-binding</keyword>
<dbReference type="InterPro" id="IPR036390">
    <property type="entry name" value="WH_DNA-bd_sf"/>
</dbReference>
<keyword evidence="5" id="KW-1185">Reference proteome</keyword>
<organism evidence="4 5">
    <name type="scientific">Brevirhabdus pacifica</name>
    <dbReference type="NCBI Taxonomy" id="1267768"/>
    <lineage>
        <taxon>Bacteria</taxon>
        <taxon>Pseudomonadati</taxon>
        <taxon>Pseudomonadota</taxon>
        <taxon>Alphaproteobacteria</taxon>
        <taxon>Rhodobacterales</taxon>
        <taxon>Paracoccaceae</taxon>
        <taxon>Brevirhabdus</taxon>
    </lineage>
</organism>
<keyword evidence="3" id="KW-0804">Transcription</keyword>
<dbReference type="GO" id="GO:0003677">
    <property type="term" value="F:DNA binding"/>
    <property type="evidence" value="ECO:0007669"/>
    <property type="project" value="UniProtKB-KW"/>
</dbReference>
<dbReference type="Gene3D" id="1.10.10.10">
    <property type="entry name" value="Winged helix-like DNA-binding domain superfamily/Winged helix DNA-binding domain"/>
    <property type="match status" value="1"/>
</dbReference>
<sequence length="145" mass="16213">MLHNPNADRMAHLLKLASKATSRALQDRLARHDIAYSHWTILRILWNQDSLSVTELSLRASIAKPATVTAVQALDKLGYVTRRKRDGDKKTVYIELTEAGRALEAELVPLAVEVNDIALRGFRETQKAALRKMLSKVIANLDNAD</sequence>
<dbReference type="PROSITE" id="PS50995">
    <property type="entry name" value="HTH_MARR_2"/>
    <property type="match status" value="1"/>
</dbReference>
<dbReference type="PANTHER" id="PTHR42756">
    <property type="entry name" value="TRANSCRIPTIONAL REGULATOR, MARR"/>
    <property type="match status" value="1"/>
</dbReference>
<dbReference type="Pfam" id="PF01047">
    <property type="entry name" value="MarR"/>
    <property type="match status" value="1"/>
</dbReference>
<dbReference type="RefSeq" id="WP_076980839.1">
    <property type="nucleotide sequence ID" value="NZ_CP019124.1"/>
</dbReference>
<dbReference type="InterPro" id="IPR036388">
    <property type="entry name" value="WH-like_DNA-bd_sf"/>
</dbReference>
<dbReference type="Proteomes" id="UP000187266">
    <property type="component" value="Chromosome"/>
</dbReference>
<evidence type="ECO:0000256" key="3">
    <source>
        <dbReference type="ARBA" id="ARBA00023163"/>
    </source>
</evidence>
<protein>
    <submittedName>
        <fullName evidence="4">Uncharacterized protein</fullName>
    </submittedName>
</protein>